<dbReference type="Proteomes" id="UP000694563">
    <property type="component" value="Chromosome 8"/>
</dbReference>
<evidence type="ECO:0000313" key="11">
    <source>
        <dbReference type="Ensembl" id="ENSCUSP00005020087.1"/>
    </source>
</evidence>
<reference evidence="11" key="1">
    <citation type="submission" date="2020-10" db="EMBL/GenBank/DDBJ databases">
        <title>Catharus ustulatus (Swainson's thrush) genome, bCatUst1, primary haplotype v2.</title>
        <authorList>
            <person name="Delmore K."/>
            <person name="Vafadar M."/>
            <person name="Formenti G."/>
            <person name="Chow W."/>
            <person name="Pelan S."/>
            <person name="Howe K."/>
            <person name="Rhie A."/>
            <person name="Mountcastle J."/>
            <person name="Haase B."/>
            <person name="Fedrigo O."/>
            <person name="Jarvis E.D."/>
        </authorList>
    </citation>
    <scope>NUCLEOTIDE SEQUENCE [LARGE SCALE GENOMIC DNA]</scope>
</reference>
<keyword evidence="7" id="KW-0496">Mitochondrion</keyword>
<keyword evidence="5" id="KW-0029">Amino-acid transport</keyword>
<comment type="subcellular location">
    <subcellularLocation>
        <location evidence="1">Mitochondrion membrane</location>
        <topology evidence="1">Multi-pass membrane protein</topology>
    </subcellularLocation>
</comment>
<dbReference type="AlphaFoldDB" id="A0A8C3V231"/>
<dbReference type="GO" id="GO:0005743">
    <property type="term" value="C:mitochondrial inner membrane"/>
    <property type="evidence" value="ECO:0007669"/>
    <property type="project" value="TreeGrafter"/>
</dbReference>
<dbReference type="InterPro" id="IPR004686">
    <property type="entry name" value="Mtc"/>
</dbReference>
<evidence type="ECO:0000256" key="4">
    <source>
        <dbReference type="ARBA" id="ARBA00022692"/>
    </source>
</evidence>
<evidence type="ECO:0000256" key="9">
    <source>
        <dbReference type="SAM" id="MobiDB-lite"/>
    </source>
</evidence>
<evidence type="ECO:0000256" key="3">
    <source>
        <dbReference type="ARBA" id="ARBA00022448"/>
    </source>
</evidence>
<evidence type="ECO:0000256" key="7">
    <source>
        <dbReference type="ARBA" id="ARBA00023128"/>
    </source>
</evidence>
<keyword evidence="4 10" id="KW-0812">Transmembrane</keyword>
<name>A0A8C3V231_CATUS</name>
<evidence type="ECO:0000256" key="8">
    <source>
        <dbReference type="ARBA" id="ARBA00023136"/>
    </source>
</evidence>
<dbReference type="NCBIfam" id="TIGR00798">
    <property type="entry name" value="mtc"/>
    <property type="match status" value="1"/>
</dbReference>
<dbReference type="GO" id="GO:0140300">
    <property type="term" value="P:serine import into mitochondrion"/>
    <property type="evidence" value="ECO:0007669"/>
    <property type="project" value="TreeGrafter"/>
</dbReference>
<reference evidence="11" key="2">
    <citation type="submission" date="2025-08" db="UniProtKB">
        <authorList>
            <consortium name="Ensembl"/>
        </authorList>
    </citation>
    <scope>IDENTIFICATION</scope>
</reference>
<reference evidence="11" key="3">
    <citation type="submission" date="2025-09" db="UniProtKB">
        <authorList>
            <consortium name="Ensembl"/>
        </authorList>
    </citation>
    <scope>IDENTIFICATION</scope>
</reference>
<evidence type="ECO:0000256" key="6">
    <source>
        <dbReference type="ARBA" id="ARBA00022989"/>
    </source>
</evidence>
<protein>
    <submittedName>
        <fullName evidence="11">Sideroflexin 2</fullName>
    </submittedName>
</protein>
<sequence>MGNCVTPTPRADAPAPEGGASVGPANERRMRTRAALPDRWARPLGALWLAERGHAPERGGGERHVGGRRERARDRRWGHVGTRRDGQGSGGGVPGCAEPCRADINRDRAALETYAKMATVSLGFNIDSPRWDQSTFVGRLKHFFNITDPRTVLVPEEELDRAKALVEGCRAGLVPPGSSQEQLLYAKKLYDSAFHPDSGEKMNLIGRMSFQVPGGMAITGCMLQFYRTVPAVVFWQWVNQSFNAFVNYTNRNAASPISLRQIGVAYVTATGAALATAVGLNLYTKRAPPLLARWVPFAAVAAANCVNIPMMRQQEIINGITVTDENNNELGRSRRAAVKGIAQVVLSRITMAAPGMIILPIIMERLEKFTFMQRIRVLHGPLQVLLCGGFLLFMVPAACALFPQRCSLALADLEPELRDSIVAKHGDKVPYVYFNKGL</sequence>
<evidence type="ECO:0000256" key="5">
    <source>
        <dbReference type="ARBA" id="ARBA00022970"/>
    </source>
</evidence>
<keyword evidence="3" id="KW-0813">Transport</keyword>
<evidence type="ECO:0000256" key="2">
    <source>
        <dbReference type="ARBA" id="ARBA00005974"/>
    </source>
</evidence>
<feature type="region of interest" description="Disordered" evidence="9">
    <location>
        <begin position="1"/>
        <end position="27"/>
    </location>
</feature>
<dbReference type="PANTHER" id="PTHR11153">
    <property type="entry name" value="SIDEROFLEXIN"/>
    <property type="match status" value="1"/>
</dbReference>
<accession>A0A8C3V231</accession>
<feature type="transmembrane region" description="Helical" evidence="10">
    <location>
        <begin position="341"/>
        <end position="362"/>
    </location>
</feature>
<feature type="transmembrane region" description="Helical" evidence="10">
    <location>
        <begin position="263"/>
        <end position="283"/>
    </location>
</feature>
<dbReference type="PANTHER" id="PTHR11153:SF14">
    <property type="entry name" value="SIDEROFLEXIN-2"/>
    <property type="match status" value="1"/>
</dbReference>
<feature type="region of interest" description="Disordered" evidence="9">
    <location>
        <begin position="52"/>
        <end position="73"/>
    </location>
</feature>
<feature type="transmembrane region" description="Helical" evidence="10">
    <location>
        <begin position="382"/>
        <end position="402"/>
    </location>
</feature>
<dbReference type="Pfam" id="PF03820">
    <property type="entry name" value="SFXNs"/>
    <property type="match status" value="1"/>
</dbReference>
<dbReference type="Ensembl" id="ENSCUST00005020834.1">
    <property type="protein sequence ID" value="ENSCUSP00005020087.1"/>
    <property type="gene ID" value="ENSCUSG00005012819.1"/>
</dbReference>
<gene>
    <name evidence="11" type="primary">SFXN2</name>
</gene>
<organism evidence="11 12">
    <name type="scientific">Catharus ustulatus</name>
    <name type="common">Russet-backed thrush</name>
    <name type="synonym">Hylocichla ustulatus</name>
    <dbReference type="NCBI Taxonomy" id="91951"/>
    <lineage>
        <taxon>Eukaryota</taxon>
        <taxon>Metazoa</taxon>
        <taxon>Chordata</taxon>
        <taxon>Craniata</taxon>
        <taxon>Vertebrata</taxon>
        <taxon>Euteleostomi</taxon>
        <taxon>Archelosauria</taxon>
        <taxon>Archosauria</taxon>
        <taxon>Dinosauria</taxon>
        <taxon>Saurischia</taxon>
        <taxon>Theropoda</taxon>
        <taxon>Coelurosauria</taxon>
        <taxon>Aves</taxon>
        <taxon>Neognathae</taxon>
        <taxon>Neoaves</taxon>
        <taxon>Telluraves</taxon>
        <taxon>Australaves</taxon>
        <taxon>Passeriformes</taxon>
        <taxon>Turdidae</taxon>
        <taxon>Catharus</taxon>
    </lineage>
</organism>
<evidence type="ECO:0000313" key="12">
    <source>
        <dbReference type="Proteomes" id="UP000694563"/>
    </source>
</evidence>
<keyword evidence="12" id="KW-1185">Reference proteome</keyword>
<keyword evidence="8 10" id="KW-0472">Membrane</keyword>
<dbReference type="GO" id="GO:0015075">
    <property type="term" value="F:monoatomic ion transmembrane transporter activity"/>
    <property type="evidence" value="ECO:0007669"/>
    <property type="project" value="InterPro"/>
</dbReference>
<evidence type="ECO:0000256" key="10">
    <source>
        <dbReference type="SAM" id="Phobius"/>
    </source>
</evidence>
<evidence type="ECO:0000256" key="1">
    <source>
        <dbReference type="ARBA" id="ARBA00004225"/>
    </source>
</evidence>
<proteinExistence type="inferred from homology"/>
<keyword evidence="6 10" id="KW-1133">Transmembrane helix</keyword>
<comment type="similarity">
    <text evidence="2">Belongs to the sideroflexin family.</text>
</comment>